<dbReference type="OrthoDB" id="5804598at2759"/>
<evidence type="ECO:0000313" key="2">
    <source>
        <dbReference type="EMBL" id="VDD93113.1"/>
    </source>
</evidence>
<feature type="compositionally biased region" description="Acidic residues" evidence="1">
    <location>
        <begin position="26"/>
        <end position="37"/>
    </location>
</feature>
<dbReference type="AlphaFoldDB" id="A0A158QB63"/>
<dbReference type="WBParaSite" id="EVEC_0000838001-mRNA-1">
    <property type="protein sequence ID" value="EVEC_0000838001-mRNA-1"/>
    <property type="gene ID" value="EVEC_0000838001"/>
</dbReference>
<keyword evidence="3" id="KW-1185">Reference proteome</keyword>
<dbReference type="EMBL" id="UXUI01009133">
    <property type="protein sequence ID" value="VDD93113.1"/>
    <property type="molecule type" value="Genomic_DNA"/>
</dbReference>
<accession>A0A158QB63</accession>
<gene>
    <name evidence="2" type="ORF">EVEC_LOCUS7864</name>
</gene>
<feature type="region of interest" description="Disordered" evidence="1">
    <location>
        <begin position="1"/>
        <end position="42"/>
    </location>
</feature>
<name>A0A158QB63_ENTVE</name>
<feature type="compositionally biased region" description="Basic and acidic residues" evidence="1">
    <location>
        <begin position="15"/>
        <end position="25"/>
    </location>
</feature>
<evidence type="ECO:0000313" key="3">
    <source>
        <dbReference type="Proteomes" id="UP000274131"/>
    </source>
</evidence>
<dbReference type="Proteomes" id="UP000274131">
    <property type="component" value="Unassembled WGS sequence"/>
</dbReference>
<evidence type="ECO:0000256" key="1">
    <source>
        <dbReference type="SAM" id="MobiDB-lite"/>
    </source>
</evidence>
<sequence length="334" mass="36835">MPRDRKTSKCAEAWKTSKDQPKSVESDSENTDSDPEEAAERDYALQHGLPFVSIQRDENPVTETEKKKLRAAKVNQAKAARKARCRGVSGSMTKKQKSITKGKINLVGYRAFHFQAVVGDFANTEYAVAGIVATSPTRKMVWIRFHKKTNQEVYAERVFILGSVSSHYNAPGMKLVLDMMSCLTMLARFEVPGSFFHDWDALYDDGYDFIESDEQNDGGSGLVNPQIENHINGLHLCDFAVNGDGVKVRPEECVSEGAKSGLSDVAKAQVINEKMQLEGNRPITTSDLKRTSARFFGVVEIEGFVLMNSWMLLIDGNFGLGATSGQSAKGHLPG</sequence>
<evidence type="ECO:0000313" key="4">
    <source>
        <dbReference type="WBParaSite" id="EVEC_0000838001-mRNA-1"/>
    </source>
</evidence>
<protein>
    <submittedName>
        <fullName evidence="4">DUF4216 domain-containing protein</fullName>
    </submittedName>
</protein>
<proteinExistence type="predicted"/>
<reference evidence="4" key="1">
    <citation type="submission" date="2016-04" db="UniProtKB">
        <authorList>
            <consortium name="WormBaseParasite"/>
        </authorList>
    </citation>
    <scope>IDENTIFICATION</scope>
</reference>
<organism evidence="4">
    <name type="scientific">Enterobius vermicularis</name>
    <name type="common">Human pinworm</name>
    <dbReference type="NCBI Taxonomy" id="51028"/>
    <lineage>
        <taxon>Eukaryota</taxon>
        <taxon>Metazoa</taxon>
        <taxon>Ecdysozoa</taxon>
        <taxon>Nematoda</taxon>
        <taxon>Chromadorea</taxon>
        <taxon>Rhabditida</taxon>
        <taxon>Spirurina</taxon>
        <taxon>Oxyuridomorpha</taxon>
        <taxon>Oxyuroidea</taxon>
        <taxon>Oxyuridae</taxon>
        <taxon>Enterobius</taxon>
    </lineage>
</organism>
<reference evidence="2 3" key="2">
    <citation type="submission" date="2018-10" db="EMBL/GenBank/DDBJ databases">
        <authorList>
            <consortium name="Pathogen Informatics"/>
        </authorList>
    </citation>
    <scope>NUCLEOTIDE SEQUENCE [LARGE SCALE GENOMIC DNA]</scope>
</reference>